<reference evidence="3 4" key="1">
    <citation type="submission" date="2019-02" db="EMBL/GenBank/DDBJ databases">
        <title>Draft Genome Sequence of the Prevotella sp. BCRC 81118, Isolated from Human Feces.</title>
        <authorList>
            <person name="Huang C.-H."/>
        </authorList>
    </citation>
    <scope>NUCLEOTIDE SEQUENCE [LARGE SCALE GENOMIC DNA]</scope>
    <source>
        <strain evidence="3 4">BCRC 81118</strain>
    </source>
</reference>
<dbReference type="AlphaFoldDB" id="A0A4Y8VIH1"/>
<keyword evidence="1" id="KW-0732">Signal</keyword>
<gene>
    <name evidence="3" type="ORF">EXN75_09165</name>
</gene>
<proteinExistence type="predicted"/>
<protein>
    <submittedName>
        <fullName evidence="3">Starch-binding protein</fullName>
    </submittedName>
</protein>
<evidence type="ECO:0000256" key="1">
    <source>
        <dbReference type="SAM" id="SignalP"/>
    </source>
</evidence>
<feature type="chain" id="PRO_5021234607" evidence="1">
    <location>
        <begin position="24"/>
        <end position="723"/>
    </location>
</feature>
<dbReference type="OrthoDB" id="9806701at2"/>
<organism evidence="3 4">
    <name type="scientific">Segatella hominis</name>
    <dbReference type="NCBI Taxonomy" id="2518605"/>
    <lineage>
        <taxon>Bacteria</taxon>
        <taxon>Pseudomonadati</taxon>
        <taxon>Bacteroidota</taxon>
        <taxon>Bacteroidia</taxon>
        <taxon>Bacteroidales</taxon>
        <taxon>Prevotellaceae</taxon>
        <taxon>Segatella</taxon>
    </lineage>
</organism>
<comment type="caution">
    <text evidence="3">The sequence shown here is derived from an EMBL/GenBank/DDBJ whole genome shotgun (WGS) entry which is preliminary data.</text>
</comment>
<feature type="signal peptide" evidence="1">
    <location>
        <begin position="1"/>
        <end position="23"/>
    </location>
</feature>
<keyword evidence="4" id="KW-1185">Reference proteome</keyword>
<accession>A0A4Y8VIH1</accession>
<dbReference type="Pfam" id="PF16738">
    <property type="entry name" value="CBM26"/>
    <property type="match status" value="1"/>
</dbReference>
<dbReference type="RefSeq" id="WP_134843572.1">
    <property type="nucleotide sequence ID" value="NZ_SGVY01000021.1"/>
</dbReference>
<evidence type="ECO:0000259" key="2">
    <source>
        <dbReference type="Pfam" id="PF16738"/>
    </source>
</evidence>
<dbReference type="InterPro" id="IPR013783">
    <property type="entry name" value="Ig-like_fold"/>
</dbReference>
<evidence type="ECO:0000313" key="3">
    <source>
        <dbReference type="EMBL" id="TFH80238.1"/>
    </source>
</evidence>
<name>A0A4Y8VIH1_9BACT</name>
<evidence type="ECO:0000313" key="4">
    <source>
        <dbReference type="Proteomes" id="UP000297872"/>
    </source>
</evidence>
<dbReference type="InterPro" id="IPR031965">
    <property type="entry name" value="CBM26"/>
</dbReference>
<dbReference type="GeneID" id="302995456"/>
<dbReference type="EMBL" id="SGVY01000021">
    <property type="protein sequence ID" value="TFH80238.1"/>
    <property type="molecule type" value="Genomic_DNA"/>
</dbReference>
<sequence>MKRFLLFLMAFGGMTPMMQQAMAENVTLHFYVPNTWANACAYAYSGEGASSMAYLGAWGSDESVSNDIKTVDGNKIATWTFDTGTVSASDVKVIFNDKGSNQCPGNNRPGWKVVNNGYYTTNGLLADTEFEMVAECGGKQLIRALSASRLRESNPYSLEQFSVGIKDELLPGKKGDLVRVYVRGKNNHSLQYRPLIDNTLGSSWNLALNTNLTGYVTGAYLDPTTAASSSNAIVIVKGSGVSYTLGLNLGDKIKHHKGEPNVSYGAEAHSLSLYTNKSIDELYASLYPGYKNATAKKNADLEDFYMLGNVANTSYSYEATEANKMVKNIYLNQKDNNVVDSIVYSKVVKKNNGSFGDLYMSFAPKSLMDDASRVFGSKVADALYTDHEKWNLVVRPQVQDQKDGTATTGSVFVSGYRGDNDSRCNGSQSLNPQADDARNYYIVRLNTTTSTYRIEFVDDQVISFRDKLRTYSSAFNLKLKDGYRAYTAQKFEETTAGQTGQPEGRVVLRSLKYIPHDQGVLLVADQVPASGSETFEVLTDADDSGLLTEVEENWWKNSYPNETFRNDLVEAVYGKNIENGEYTVDDKNYYHYSCRHFALNYLYNTKYYKGLQDEAVKSQLSNYAGFFRAEGNVKPGHAFLALKTDQLNHDCQFVGDINSNLDDNTAPAKLVLWFDDANETTGISEIKVNERNTDDAYYTLQGVKVAHPAKGIFIHQGKKVVLK</sequence>
<dbReference type="Proteomes" id="UP000297872">
    <property type="component" value="Unassembled WGS sequence"/>
</dbReference>
<dbReference type="Gene3D" id="2.60.40.10">
    <property type="entry name" value="Immunoglobulins"/>
    <property type="match status" value="1"/>
</dbReference>
<feature type="domain" description="Starch-binding module 26" evidence="2">
    <location>
        <begin position="29"/>
        <end position="107"/>
    </location>
</feature>